<dbReference type="SUPFAM" id="SSF50998">
    <property type="entry name" value="Quinoprotein alcohol dehydrogenase-like"/>
    <property type="match status" value="1"/>
</dbReference>
<accession>A0A7V0T5G9</accession>
<dbReference type="AlphaFoldDB" id="A0A7V0T5G9"/>
<feature type="chain" id="PRO_5030657309" description="T9SS type A sorting domain-containing protein" evidence="1">
    <location>
        <begin position="20"/>
        <end position="265"/>
    </location>
</feature>
<sequence>MLRNVLLVLVLLAVGAAQPPDTLWTRRAGGGKWDSATWVDPTDDGGCVIAGASANSPTYLCYRYDSTGRQLWRHAGYYSQRYHCVRQTPDRGFAFGGWERLGSDADLLLGRTDAVGRLLWTTTVGGDSDDFAHSLCLTSDTGYIAAGRTRSWGITQEDLYVVRFDRDRTGIGEMPQPGRVLSSPGPTIIRGVFNFAGAGHNPILPGESGLCPRPAQLHDISGRKVMNLQPGANDVRHLAPGIYFIRPAAGAGPDAPAGHRVVIAR</sequence>
<reference evidence="2" key="1">
    <citation type="journal article" date="2020" name="mSystems">
        <title>Genome- and Community-Level Interaction Insights into Carbon Utilization and Element Cycling Functions of Hydrothermarchaeota in Hydrothermal Sediment.</title>
        <authorList>
            <person name="Zhou Z."/>
            <person name="Liu Y."/>
            <person name="Xu W."/>
            <person name="Pan J."/>
            <person name="Luo Z.H."/>
            <person name="Li M."/>
        </authorList>
    </citation>
    <scope>NUCLEOTIDE SEQUENCE [LARGE SCALE GENOMIC DNA]</scope>
    <source>
        <strain evidence="2">SpSt-1182</strain>
    </source>
</reference>
<evidence type="ECO:0008006" key="3">
    <source>
        <dbReference type="Google" id="ProtNLM"/>
    </source>
</evidence>
<proteinExistence type="predicted"/>
<dbReference type="InterPro" id="IPR011047">
    <property type="entry name" value="Quinoprotein_ADH-like_sf"/>
</dbReference>
<dbReference type="PANTHER" id="PTHR42754">
    <property type="entry name" value="ENDOGLUCANASE"/>
    <property type="match status" value="1"/>
</dbReference>
<gene>
    <name evidence="2" type="ORF">ENN51_04565</name>
</gene>
<evidence type="ECO:0000313" key="2">
    <source>
        <dbReference type="EMBL" id="HDQ99542.1"/>
    </source>
</evidence>
<keyword evidence="1" id="KW-0732">Signal</keyword>
<organism evidence="2">
    <name type="scientific">candidate division WOR-3 bacterium</name>
    <dbReference type="NCBI Taxonomy" id="2052148"/>
    <lineage>
        <taxon>Bacteria</taxon>
        <taxon>Bacteria division WOR-3</taxon>
    </lineage>
</organism>
<comment type="caution">
    <text evidence="2">The sequence shown here is derived from an EMBL/GenBank/DDBJ whole genome shotgun (WGS) entry which is preliminary data.</text>
</comment>
<feature type="signal peptide" evidence="1">
    <location>
        <begin position="1"/>
        <end position="19"/>
    </location>
</feature>
<dbReference type="Proteomes" id="UP000885672">
    <property type="component" value="Unassembled WGS sequence"/>
</dbReference>
<protein>
    <recommendedName>
        <fullName evidence="3">T9SS type A sorting domain-containing protein</fullName>
    </recommendedName>
</protein>
<dbReference type="EMBL" id="DSBX01000175">
    <property type="protein sequence ID" value="HDQ99542.1"/>
    <property type="molecule type" value="Genomic_DNA"/>
</dbReference>
<dbReference type="PANTHER" id="PTHR42754:SF1">
    <property type="entry name" value="LIPOPROTEIN"/>
    <property type="match status" value="1"/>
</dbReference>
<evidence type="ECO:0000256" key="1">
    <source>
        <dbReference type="SAM" id="SignalP"/>
    </source>
</evidence>
<name>A0A7V0T5G9_UNCW3</name>